<evidence type="ECO:0000313" key="2">
    <source>
        <dbReference type="Proteomes" id="UP001159405"/>
    </source>
</evidence>
<comment type="caution">
    <text evidence="1">The sequence shown here is derived from an EMBL/GenBank/DDBJ whole genome shotgun (WGS) entry which is preliminary data.</text>
</comment>
<dbReference type="EMBL" id="CALNXK010000001">
    <property type="protein sequence ID" value="CAH3032199.1"/>
    <property type="molecule type" value="Genomic_DNA"/>
</dbReference>
<organism evidence="1 2">
    <name type="scientific">Porites lobata</name>
    <dbReference type="NCBI Taxonomy" id="104759"/>
    <lineage>
        <taxon>Eukaryota</taxon>
        <taxon>Metazoa</taxon>
        <taxon>Cnidaria</taxon>
        <taxon>Anthozoa</taxon>
        <taxon>Hexacorallia</taxon>
        <taxon>Scleractinia</taxon>
        <taxon>Fungiina</taxon>
        <taxon>Poritidae</taxon>
        <taxon>Porites</taxon>
    </lineage>
</organism>
<protein>
    <recommendedName>
        <fullName evidence="3">Replication factor A C-terminal domain-containing protein</fullName>
    </recommendedName>
</protein>
<reference evidence="1 2" key="1">
    <citation type="submission" date="2022-05" db="EMBL/GenBank/DDBJ databases">
        <authorList>
            <consortium name="Genoscope - CEA"/>
            <person name="William W."/>
        </authorList>
    </citation>
    <scope>NUCLEOTIDE SEQUENCE [LARGE SCALE GENOMIC DNA]</scope>
</reference>
<dbReference type="Gene3D" id="2.40.50.140">
    <property type="entry name" value="Nucleic acid-binding proteins"/>
    <property type="match status" value="1"/>
</dbReference>
<dbReference type="Proteomes" id="UP001159405">
    <property type="component" value="Unassembled WGS sequence"/>
</dbReference>
<evidence type="ECO:0008006" key="3">
    <source>
        <dbReference type="Google" id="ProtNLM"/>
    </source>
</evidence>
<name>A0ABN8MSE2_9CNID</name>
<proteinExistence type="predicted"/>
<sequence length="216" mass="24650">MGRRSKNPNNSNKKVRDGKIMDSSAVMDISIWENHIQEIKEGNFYKFTNCKVKHFFGKKLSTSPETVIEPADKQDVTQATQSTASLRPHLCCPDIQNVIIETNAICNTKGCRAKITGNTESKKMVRCTSCNRAMLINNCYMEINTTFQLETTDKQYTVMANQTTLSTYLGEDVYQYKDNVDDLTEKLLLLDNVDFKLSTNARMITEIVDHQQELQK</sequence>
<gene>
    <name evidence="1" type="ORF">PLOB_00000504</name>
</gene>
<dbReference type="SUPFAM" id="SSF50249">
    <property type="entry name" value="Nucleic acid-binding proteins"/>
    <property type="match status" value="1"/>
</dbReference>
<accession>A0ABN8MSE2</accession>
<keyword evidence="2" id="KW-1185">Reference proteome</keyword>
<evidence type="ECO:0000313" key="1">
    <source>
        <dbReference type="EMBL" id="CAH3032199.1"/>
    </source>
</evidence>
<dbReference type="InterPro" id="IPR012340">
    <property type="entry name" value="NA-bd_OB-fold"/>
</dbReference>